<evidence type="ECO:0000256" key="3">
    <source>
        <dbReference type="ARBA" id="ARBA00022448"/>
    </source>
</evidence>
<name>A0A288QPK0_9LACO</name>
<organism evidence="6 7">
    <name type="scientific">Weissella soli</name>
    <dbReference type="NCBI Taxonomy" id="155866"/>
    <lineage>
        <taxon>Bacteria</taxon>
        <taxon>Bacillati</taxon>
        <taxon>Bacillota</taxon>
        <taxon>Bacilli</taxon>
        <taxon>Lactobacillales</taxon>
        <taxon>Lactobacillaceae</taxon>
        <taxon>Weissella</taxon>
    </lineage>
</organism>
<sequence>MNMNMNKTQVLLASVAVLATFTIAQPSTHAAKYASINWMENSDLTTVDPSKATDAPSFHELDLTQEALYREGKKGNPELAAAKSAKVSKDGLTWTFKLRHNLKWANGEKLTAKDFVYGWQRTINPKTAAEYAYLYSGIKNADSIQAGKVKDVSKLGITAVGDYELKVTLENPMPQLPMILMAPGFAPQNQAFVEKAGSHYGTNAKYALSSGPFILKGWNGSNTKYTLVKNKNYWDKGHVKTPKFNVQVIKDYNTGYNLFKAGKLDYAPLSPAQIKATKNNPNLKKLAGARGQWLELNRSKVKAFKNKKIRLAITHAINRKNLVNKVLTGSAVAAKTYTPLGLSIDPNTGKDFAKSNVTGNIKYNAKLAKTEWQQGLKEVGIKTLKLTILGDDTDDAKNVAQFIQAQLQDTLPGLTIDVKSVPKQTRSDLQTKGDFDIALTGWGADFNDPINFLQLKITGSDFNTGKWSNKTFDKYIKLSNTTDVTNPKQRFKDLGKAERIIQEDVGVVPLDNAAATVLWRQSVKGAIIASNGNELKEAYKLAK</sequence>
<accession>A0A288QPK0</accession>
<dbReference type="InterPro" id="IPR023765">
    <property type="entry name" value="SBP_5_CS"/>
</dbReference>
<evidence type="ECO:0000313" key="7">
    <source>
        <dbReference type="Proteomes" id="UP000254912"/>
    </source>
</evidence>
<dbReference type="GeneID" id="94546788"/>
<dbReference type="FunFam" id="3.90.76.10:FF:000001">
    <property type="entry name" value="Oligopeptide ABC transporter substrate-binding protein"/>
    <property type="match status" value="1"/>
</dbReference>
<dbReference type="FunFam" id="3.10.105.10:FF:000001">
    <property type="entry name" value="Oligopeptide ABC transporter, oligopeptide-binding protein"/>
    <property type="match status" value="1"/>
</dbReference>
<proteinExistence type="inferred from homology"/>
<dbReference type="Gene3D" id="3.10.105.10">
    <property type="entry name" value="Dipeptide-binding Protein, Domain 3"/>
    <property type="match status" value="1"/>
</dbReference>
<keyword evidence="4" id="KW-0732">Signal</keyword>
<dbReference type="GO" id="GO:0043190">
    <property type="term" value="C:ATP-binding cassette (ABC) transporter complex"/>
    <property type="evidence" value="ECO:0007669"/>
    <property type="project" value="InterPro"/>
</dbReference>
<evidence type="ECO:0000256" key="1">
    <source>
        <dbReference type="ARBA" id="ARBA00004193"/>
    </source>
</evidence>
<dbReference type="PANTHER" id="PTHR30290">
    <property type="entry name" value="PERIPLASMIC BINDING COMPONENT OF ABC TRANSPORTER"/>
    <property type="match status" value="1"/>
</dbReference>
<dbReference type="EMBL" id="QRAS01000002">
    <property type="protein sequence ID" value="RDL06693.1"/>
    <property type="molecule type" value="Genomic_DNA"/>
</dbReference>
<dbReference type="KEGG" id="wso:WSWS_01607"/>
<dbReference type="InterPro" id="IPR000914">
    <property type="entry name" value="SBP_5_dom"/>
</dbReference>
<comment type="similarity">
    <text evidence="2">Belongs to the bacterial solute-binding protein 5 family.</text>
</comment>
<dbReference type="Gene3D" id="3.40.190.10">
    <property type="entry name" value="Periplasmic binding protein-like II"/>
    <property type="match status" value="1"/>
</dbReference>
<dbReference type="Gene3D" id="3.90.76.10">
    <property type="entry name" value="Dipeptide-binding Protein, Domain 1"/>
    <property type="match status" value="1"/>
</dbReference>
<keyword evidence="5" id="KW-0653">Protein transport</keyword>
<evidence type="ECO:0000256" key="4">
    <source>
        <dbReference type="ARBA" id="ARBA00022729"/>
    </source>
</evidence>
<dbReference type="CDD" id="cd08504">
    <property type="entry name" value="PBP2_OppA"/>
    <property type="match status" value="1"/>
</dbReference>
<dbReference type="PROSITE" id="PS01040">
    <property type="entry name" value="SBP_BACTERIAL_5"/>
    <property type="match status" value="1"/>
</dbReference>
<comment type="caution">
    <text evidence="6">The sequence shown here is derived from an EMBL/GenBank/DDBJ whole genome shotgun (WGS) entry which is preliminary data.</text>
</comment>
<evidence type="ECO:0000256" key="5">
    <source>
        <dbReference type="ARBA" id="ARBA00022856"/>
    </source>
</evidence>
<comment type="subcellular location">
    <subcellularLocation>
        <location evidence="1">Cell membrane</location>
        <topology evidence="1">Lipid-anchor</topology>
    </subcellularLocation>
</comment>
<dbReference type="InterPro" id="IPR030678">
    <property type="entry name" value="Peptide/Ni-bd"/>
</dbReference>
<protein>
    <submittedName>
        <fullName evidence="6">Oligopeptide transport system substrate-binding protein</fullName>
    </submittedName>
</protein>
<evidence type="ECO:0000313" key="6">
    <source>
        <dbReference type="EMBL" id="RDL06693.1"/>
    </source>
</evidence>
<dbReference type="GO" id="GO:0015833">
    <property type="term" value="P:peptide transport"/>
    <property type="evidence" value="ECO:0007669"/>
    <property type="project" value="UniProtKB-KW"/>
</dbReference>
<dbReference type="InterPro" id="IPR039424">
    <property type="entry name" value="SBP_5"/>
</dbReference>
<reference evidence="6 7" key="1">
    <citation type="submission" date="2018-07" db="EMBL/GenBank/DDBJ databases">
        <title>Genomic Encyclopedia of Type Strains, Phase III (KMG-III): the genomes of soil and plant-associated and newly described type strains.</title>
        <authorList>
            <person name="Whitman W."/>
        </authorList>
    </citation>
    <scope>NUCLEOTIDE SEQUENCE [LARGE SCALE GENOMIC DNA]</scope>
    <source>
        <strain evidence="6 7">CECT 7031</strain>
    </source>
</reference>
<dbReference type="SUPFAM" id="SSF53850">
    <property type="entry name" value="Periplasmic binding protein-like II"/>
    <property type="match status" value="1"/>
</dbReference>
<keyword evidence="5" id="KW-0571">Peptide transport</keyword>
<dbReference type="PIRSF" id="PIRSF002741">
    <property type="entry name" value="MppA"/>
    <property type="match status" value="1"/>
</dbReference>
<dbReference type="GO" id="GO:1904680">
    <property type="term" value="F:peptide transmembrane transporter activity"/>
    <property type="evidence" value="ECO:0007669"/>
    <property type="project" value="TreeGrafter"/>
</dbReference>
<keyword evidence="3" id="KW-0813">Transport</keyword>
<dbReference type="RefSeq" id="WP_114981357.1">
    <property type="nucleotide sequence ID" value="NZ_BJYO01000003.1"/>
</dbReference>
<evidence type="ECO:0000256" key="2">
    <source>
        <dbReference type="ARBA" id="ARBA00005695"/>
    </source>
</evidence>
<gene>
    <name evidence="6" type="ORF">DFP99_1082</name>
</gene>
<keyword evidence="7" id="KW-1185">Reference proteome</keyword>
<dbReference type="AlphaFoldDB" id="A0A288QPK0"/>
<dbReference type="Pfam" id="PF00496">
    <property type="entry name" value="SBP_bac_5"/>
    <property type="match status" value="1"/>
</dbReference>
<dbReference type="Proteomes" id="UP000254912">
    <property type="component" value="Unassembled WGS sequence"/>
</dbReference>
<dbReference type="PANTHER" id="PTHR30290:SF10">
    <property type="entry name" value="PERIPLASMIC OLIGOPEPTIDE-BINDING PROTEIN-RELATED"/>
    <property type="match status" value="1"/>
</dbReference>
<dbReference type="GO" id="GO:0030288">
    <property type="term" value="C:outer membrane-bounded periplasmic space"/>
    <property type="evidence" value="ECO:0007669"/>
    <property type="project" value="UniProtKB-ARBA"/>
</dbReference>